<accession>A0A5N4AYZ7</accession>
<protein>
    <recommendedName>
        <fullName evidence="3">Peptidase A2 domain-containing protein</fullName>
    </recommendedName>
</protein>
<dbReference type="Proteomes" id="UP000327044">
    <property type="component" value="Unassembled WGS sequence"/>
</dbReference>
<comment type="caution">
    <text evidence="1">The sequence shown here is derived from an EMBL/GenBank/DDBJ whole genome shotgun (WGS) entry which is preliminary data.</text>
</comment>
<dbReference type="InterPro" id="IPR043502">
    <property type="entry name" value="DNA/RNA_pol_sf"/>
</dbReference>
<dbReference type="SUPFAM" id="SSF56672">
    <property type="entry name" value="DNA/RNA polymerases"/>
    <property type="match status" value="1"/>
</dbReference>
<name>A0A5N4AYZ7_PHOPY</name>
<gene>
    <name evidence="1" type="ORF">PPYR_04755</name>
</gene>
<dbReference type="InterPro" id="IPR021109">
    <property type="entry name" value="Peptidase_aspartic_dom_sf"/>
</dbReference>
<dbReference type="AlphaFoldDB" id="A0A5N4AYZ7"/>
<dbReference type="SUPFAM" id="SSF50630">
    <property type="entry name" value="Acid proteases"/>
    <property type="match status" value="1"/>
</dbReference>
<evidence type="ECO:0000313" key="2">
    <source>
        <dbReference type="Proteomes" id="UP000327044"/>
    </source>
</evidence>
<dbReference type="Gene3D" id="3.30.70.270">
    <property type="match status" value="1"/>
</dbReference>
<proteinExistence type="predicted"/>
<dbReference type="Gene3D" id="4.10.60.10">
    <property type="entry name" value="Zinc finger, CCHC-type"/>
    <property type="match status" value="1"/>
</dbReference>
<dbReference type="GO" id="GO:0071897">
    <property type="term" value="P:DNA biosynthetic process"/>
    <property type="evidence" value="ECO:0007669"/>
    <property type="project" value="UniProtKB-ARBA"/>
</dbReference>
<organism evidence="1 2">
    <name type="scientific">Photinus pyralis</name>
    <name type="common">Common eastern firefly</name>
    <name type="synonym">Lampyris pyralis</name>
    <dbReference type="NCBI Taxonomy" id="7054"/>
    <lineage>
        <taxon>Eukaryota</taxon>
        <taxon>Metazoa</taxon>
        <taxon>Ecdysozoa</taxon>
        <taxon>Arthropoda</taxon>
        <taxon>Hexapoda</taxon>
        <taxon>Insecta</taxon>
        <taxon>Pterygota</taxon>
        <taxon>Neoptera</taxon>
        <taxon>Endopterygota</taxon>
        <taxon>Coleoptera</taxon>
        <taxon>Polyphaga</taxon>
        <taxon>Elateriformia</taxon>
        <taxon>Elateroidea</taxon>
        <taxon>Lampyridae</taxon>
        <taxon>Lampyrinae</taxon>
        <taxon>Photinus</taxon>
    </lineage>
</organism>
<dbReference type="InterPro" id="IPR043128">
    <property type="entry name" value="Rev_trsase/Diguanyl_cyclase"/>
</dbReference>
<dbReference type="EMBL" id="VVIM01000002">
    <property type="protein sequence ID" value="KAB0802569.1"/>
    <property type="molecule type" value="Genomic_DNA"/>
</dbReference>
<keyword evidence="2" id="KW-1185">Reference proteome</keyword>
<reference evidence="1 2" key="1">
    <citation type="journal article" date="2018" name="Elife">
        <title>Firefly genomes illuminate parallel origins of bioluminescence in beetles.</title>
        <authorList>
            <person name="Fallon T.R."/>
            <person name="Lower S.E."/>
            <person name="Chang C.H."/>
            <person name="Bessho-Uehara M."/>
            <person name="Martin G.J."/>
            <person name="Bewick A.J."/>
            <person name="Behringer M."/>
            <person name="Debat H.J."/>
            <person name="Wong I."/>
            <person name="Day J.C."/>
            <person name="Suvorov A."/>
            <person name="Silva C.J."/>
            <person name="Stanger-Hall K.F."/>
            <person name="Hall D.W."/>
            <person name="Schmitz R.J."/>
            <person name="Nelson D.R."/>
            <person name="Lewis S.M."/>
            <person name="Shigenobu S."/>
            <person name="Bybee S.M."/>
            <person name="Larracuente A.M."/>
            <person name="Oba Y."/>
            <person name="Weng J.K."/>
        </authorList>
    </citation>
    <scope>NUCLEOTIDE SEQUENCE [LARGE SCALE GENOMIC DNA]</scope>
    <source>
        <strain evidence="1">1611_PpyrPB1</strain>
        <tissue evidence="1">Whole body</tissue>
    </source>
</reference>
<dbReference type="PANTHER" id="PTHR37984">
    <property type="entry name" value="PROTEIN CBG26694"/>
    <property type="match status" value="1"/>
</dbReference>
<dbReference type="InterPro" id="IPR050951">
    <property type="entry name" value="Retrovirus_Pol_polyprotein"/>
</dbReference>
<dbReference type="PANTHER" id="PTHR37984:SF9">
    <property type="entry name" value="INTEGRASE CATALYTIC DOMAIN-CONTAINING PROTEIN"/>
    <property type="match status" value="1"/>
</dbReference>
<feature type="non-terminal residue" evidence="1">
    <location>
        <position position="550"/>
    </location>
</feature>
<evidence type="ECO:0000313" key="1">
    <source>
        <dbReference type="EMBL" id="KAB0802569.1"/>
    </source>
</evidence>
<dbReference type="Gene3D" id="3.10.10.10">
    <property type="entry name" value="HIV Type 1 Reverse Transcriptase, subunit A, domain 1"/>
    <property type="match status" value="1"/>
</dbReference>
<evidence type="ECO:0008006" key="3">
    <source>
        <dbReference type="Google" id="ProtNLM"/>
    </source>
</evidence>
<dbReference type="InParanoid" id="A0A5N4AYZ7"/>
<dbReference type="Gene3D" id="2.40.70.10">
    <property type="entry name" value="Acid Proteases"/>
    <property type="match status" value="1"/>
</dbReference>
<sequence>MEFKPPANLSLQGNLSENWRKFRQNFEIYLKASDKSTKDDETKIAIQLNIIGEDAVEVYNTFTLSETDMVSFPAVLKAFDDHCSPKKNIVFERFKFFSRVQQEGEGFDQFLTDIKKLSKSCEFGLLSDEMVRDRIVLGIYDKVMQERLLRVEDLDLAKAVNLCRAAEISKSQARNLQGASVEVEVIKKKSANRNYKSVSKTSSERFECRRCQTVHGVRECPAFGRSCNKCGQLNHFAVSCQVKNVKVLQEQDEQSDELEFTINSIGVRNQNKKVLSIKSWFQNVNVGDHHVPIKFIKLDTGADVNVLSRKMLSEVGVPESQLQNTNIILEAFGGTVLKSLGIVPLKVQCNNVEFTDNFIIVDKIVSPLLGLESCTKLDLIARKVDALGKFMTKDEFIKNNLELFQDLGVFAIRDKLKETLISLENRKIISKVDKPSGWVNNIVIVEKKDGSLRLCLDPRDLNLEIKRPAYVLIPTLQDIIGNLKVLNFLPGKYMFIADLLSRFYLNFPESEGDDQWISETVHTLSKNLNISDAKRLQFIQATANDPVLSK</sequence>